<organism evidence="4 5">
    <name type="scientific">Pararhizobium mangrovi</name>
    <dbReference type="NCBI Taxonomy" id="2590452"/>
    <lineage>
        <taxon>Bacteria</taxon>
        <taxon>Pseudomonadati</taxon>
        <taxon>Pseudomonadota</taxon>
        <taxon>Alphaproteobacteria</taxon>
        <taxon>Hyphomicrobiales</taxon>
        <taxon>Rhizobiaceae</taxon>
        <taxon>Rhizobium/Agrobacterium group</taxon>
        <taxon>Pararhizobium</taxon>
    </lineage>
</organism>
<keyword evidence="5" id="KW-1185">Reference proteome</keyword>
<feature type="chain" id="PRO_5021249820" description="Surface antigen domain-containing protein" evidence="2">
    <location>
        <begin position="33"/>
        <end position="165"/>
    </location>
</feature>
<dbReference type="OrthoDB" id="7677942at2"/>
<gene>
    <name evidence="4" type="ORF">FJU11_09100</name>
</gene>
<feature type="domain" description="Surface antigen" evidence="3">
    <location>
        <begin position="41"/>
        <end position="152"/>
    </location>
</feature>
<accession>A0A506UA77</accession>
<evidence type="ECO:0000256" key="2">
    <source>
        <dbReference type="SAM" id="SignalP"/>
    </source>
</evidence>
<reference evidence="4 5" key="1">
    <citation type="submission" date="2019-06" db="EMBL/GenBank/DDBJ databases">
        <authorList>
            <person name="Li M."/>
        </authorList>
    </citation>
    <scope>NUCLEOTIDE SEQUENCE [LARGE SCALE GENOMIC DNA]</scope>
    <source>
        <strain evidence="4 5">BGMRC6574</strain>
    </source>
</reference>
<feature type="signal peptide" evidence="2">
    <location>
        <begin position="1"/>
        <end position="32"/>
    </location>
</feature>
<evidence type="ECO:0000259" key="3">
    <source>
        <dbReference type="Pfam" id="PF16998"/>
    </source>
</evidence>
<evidence type="ECO:0000256" key="1">
    <source>
        <dbReference type="SAM" id="MobiDB-lite"/>
    </source>
</evidence>
<evidence type="ECO:0000313" key="4">
    <source>
        <dbReference type="EMBL" id="TPW28717.1"/>
    </source>
</evidence>
<evidence type="ECO:0000313" key="5">
    <source>
        <dbReference type="Proteomes" id="UP000320314"/>
    </source>
</evidence>
<dbReference type="RefSeq" id="WP_141166730.1">
    <property type="nucleotide sequence ID" value="NZ_VHLH01000014.1"/>
</dbReference>
<keyword evidence="2" id="KW-0732">Signal</keyword>
<dbReference type="EMBL" id="VHLH01000014">
    <property type="protein sequence ID" value="TPW28717.1"/>
    <property type="molecule type" value="Genomic_DNA"/>
</dbReference>
<protein>
    <recommendedName>
        <fullName evidence="3">Surface antigen domain-containing protein</fullName>
    </recommendedName>
</protein>
<comment type="caution">
    <text evidence="4">The sequence shown here is derived from an EMBL/GenBank/DDBJ whole genome shotgun (WGS) entry which is preliminary data.</text>
</comment>
<dbReference type="AlphaFoldDB" id="A0A506UA77"/>
<feature type="region of interest" description="Disordered" evidence="1">
    <location>
        <begin position="41"/>
        <end position="73"/>
    </location>
</feature>
<sequence length="165" mass="17048">MHDAAKSRLVCKPAGFRAAAGVLALLALSACARQPHLFAGGTQPDRSLVTGSIAPPSTEKDRTTDSDAQGDGEAAGAAVAAVKEGDASTPLAWTDGASGTTGIVSQIRTTRNGDEVCRAFTTTRHSYRGIALYEGRTCSRDGETWNLVVFAPKDPDVQPLPAPPG</sequence>
<dbReference type="Proteomes" id="UP000320314">
    <property type="component" value="Unassembled WGS sequence"/>
</dbReference>
<dbReference type="PROSITE" id="PS51257">
    <property type="entry name" value="PROKAR_LIPOPROTEIN"/>
    <property type="match status" value="1"/>
</dbReference>
<dbReference type="InterPro" id="IPR032635">
    <property type="entry name" value="Anti_2"/>
</dbReference>
<dbReference type="Pfam" id="PF16998">
    <property type="entry name" value="17kDa_Anti_2"/>
    <property type="match status" value="1"/>
</dbReference>
<name>A0A506UA77_9HYPH</name>
<proteinExistence type="predicted"/>